<proteinExistence type="inferred from homology"/>
<dbReference type="PRINTS" id="PR00305">
    <property type="entry name" value="1433ZETA"/>
</dbReference>
<comment type="caution">
    <text evidence="4">The sequence shown here is derived from an EMBL/GenBank/DDBJ whole genome shotgun (WGS) entry which is preliminary data.</text>
</comment>
<organism evidence="4 5">
    <name type="scientific">Paragonimus westermani</name>
    <dbReference type="NCBI Taxonomy" id="34504"/>
    <lineage>
        <taxon>Eukaryota</taxon>
        <taxon>Metazoa</taxon>
        <taxon>Spiralia</taxon>
        <taxon>Lophotrochozoa</taxon>
        <taxon>Platyhelminthes</taxon>
        <taxon>Trematoda</taxon>
        <taxon>Digenea</taxon>
        <taxon>Plagiorchiida</taxon>
        <taxon>Troglotremata</taxon>
        <taxon>Troglotrematidae</taxon>
        <taxon>Paragonimus</taxon>
    </lineage>
</organism>
<evidence type="ECO:0000313" key="5">
    <source>
        <dbReference type="Proteomes" id="UP000324629"/>
    </source>
</evidence>
<dbReference type="AlphaFoldDB" id="A0A5J4NK20"/>
<evidence type="ECO:0000256" key="1">
    <source>
        <dbReference type="ARBA" id="ARBA00006141"/>
    </source>
</evidence>
<name>A0A5J4NK20_9TREM</name>
<protein>
    <submittedName>
        <fullName evidence="4">14-3-3 protein epsilon</fullName>
    </submittedName>
</protein>
<dbReference type="SMART" id="SM00101">
    <property type="entry name" value="14_3_3"/>
    <property type="match status" value="1"/>
</dbReference>
<keyword evidence="5" id="KW-1185">Reference proteome</keyword>
<dbReference type="Pfam" id="PF00244">
    <property type="entry name" value="14-3-3"/>
    <property type="match status" value="1"/>
</dbReference>
<comment type="similarity">
    <text evidence="1">Belongs to the 14-3-3 family.</text>
</comment>
<reference evidence="4 5" key="1">
    <citation type="journal article" date="2019" name="Gigascience">
        <title>Whole-genome sequence of the oriental lung fluke Paragonimus westermani.</title>
        <authorList>
            <person name="Oey H."/>
            <person name="Zakrzewski M."/>
            <person name="Narain K."/>
            <person name="Devi K.R."/>
            <person name="Agatsuma T."/>
            <person name="Nawaratna S."/>
            <person name="Gobert G.N."/>
            <person name="Jones M.K."/>
            <person name="Ragan M.A."/>
            <person name="McManus D.P."/>
            <person name="Krause L."/>
        </authorList>
    </citation>
    <scope>NUCLEOTIDE SEQUENCE [LARGE SCALE GENOMIC DNA]</scope>
    <source>
        <strain evidence="4 5">IND2009</strain>
    </source>
</reference>
<dbReference type="InterPro" id="IPR023410">
    <property type="entry name" value="14-3-3_domain"/>
</dbReference>
<dbReference type="InterPro" id="IPR036815">
    <property type="entry name" value="14-3-3_dom_sf"/>
</dbReference>
<dbReference type="InterPro" id="IPR000308">
    <property type="entry name" value="14-3-3"/>
</dbReference>
<feature type="domain" description="14-3-3" evidence="3">
    <location>
        <begin position="5"/>
        <end position="245"/>
    </location>
</feature>
<evidence type="ECO:0000259" key="3">
    <source>
        <dbReference type="SMART" id="SM00101"/>
    </source>
</evidence>
<feature type="site" description="Interaction with phosphoserine on interacting protein" evidence="2">
    <location>
        <position position="130"/>
    </location>
</feature>
<dbReference type="EMBL" id="QNGE01002252">
    <property type="protein sequence ID" value="KAA3675905.1"/>
    <property type="molecule type" value="Genomic_DNA"/>
</dbReference>
<dbReference type="Proteomes" id="UP000324629">
    <property type="component" value="Unassembled WGS sequence"/>
</dbReference>
<dbReference type="Gene3D" id="1.20.190.20">
    <property type="entry name" value="14-3-3 domain"/>
    <property type="match status" value="1"/>
</dbReference>
<dbReference type="PANTHER" id="PTHR18860">
    <property type="entry name" value="14-3-3 PROTEIN"/>
    <property type="match status" value="1"/>
</dbReference>
<dbReference type="SUPFAM" id="SSF48445">
    <property type="entry name" value="14-3-3 protein"/>
    <property type="match status" value="1"/>
</dbReference>
<dbReference type="PROSITE" id="PS00796">
    <property type="entry name" value="1433_1"/>
    <property type="match status" value="1"/>
</dbReference>
<gene>
    <name evidence="4" type="ORF">DEA37_0009546</name>
</gene>
<dbReference type="InterPro" id="IPR023409">
    <property type="entry name" value="14-3-3_CS"/>
</dbReference>
<sequence>MSQDRDSKVLLAKIAEQAERYDEMQKAMTEVAQMPGELSTEERNLLSVAYKNVIGARRSSWRILSSIEQKDGDENAPASQAQKMLQRVVEKELDEICNKILDLLDKHLIPSSETYESKVFFYKMKGDYKRYLAEIAVGEKRSKASEDSLVAYKAASDIANEHLPTTNPVRLGLALNFSVFYYEILNNPQRACELAKEAFAKATQDLEEMREGSIKDSTLILQLLRDNLTLWDSDVQGEEEADAAQKAAAH</sequence>
<feature type="site" description="Interaction with phosphoserine on interacting protein" evidence="2">
    <location>
        <position position="58"/>
    </location>
</feature>
<accession>A0A5J4NK20</accession>
<dbReference type="PIRSF" id="PIRSF000868">
    <property type="entry name" value="14-3-3"/>
    <property type="match status" value="1"/>
</dbReference>
<evidence type="ECO:0000313" key="4">
    <source>
        <dbReference type="EMBL" id="KAA3675905.1"/>
    </source>
</evidence>
<evidence type="ECO:0000256" key="2">
    <source>
        <dbReference type="PIRSR" id="PIRSR000868-1"/>
    </source>
</evidence>